<feature type="signal peptide" evidence="1">
    <location>
        <begin position="1"/>
        <end position="18"/>
    </location>
</feature>
<protein>
    <submittedName>
        <fullName evidence="2">Putative secreted protein</fullName>
    </submittedName>
</protein>
<keyword evidence="1" id="KW-0732">Signal</keyword>
<evidence type="ECO:0000256" key="1">
    <source>
        <dbReference type="SAM" id="SignalP"/>
    </source>
</evidence>
<dbReference type="EMBL" id="GGFJ01011720">
    <property type="protein sequence ID" value="MBW60861.1"/>
    <property type="molecule type" value="Transcribed_RNA"/>
</dbReference>
<reference evidence="2" key="1">
    <citation type="submission" date="2018-01" db="EMBL/GenBank/DDBJ databases">
        <title>An insight into the sialome of Amazonian anophelines.</title>
        <authorList>
            <person name="Ribeiro J.M."/>
            <person name="Scarpassa V."/>
            <person name="Calvo E."/>
        </authorList>
    </citation>
    <scope>NUCLEOTIDE SEQUENCE</scope>
    <source>
        <tissue evidence="2">Salivary glands</tissue>
    </source>
</reference>
<organism evidence="2">
    <name type="scientific">Anopheles marajoara</name>
    <dbReference type="NCBI Taxonomy" id="58244"/>
    <lineage>
        <taxon>Eukaryota</taxon>
        <taxon>Metazoa</taxon>
        <taxon>Ecdysozoa</taxon>
        <taxon>Arthropoda</taxon>
        <taxon>Hexapoda</taxon>
        <taxon>Insecta</taxon>
        <taxon>Pterygota</taxon>
        <taxon>Neoptera</taxon>
        <taxon>Endopterygota</taxon>
        <taxon>Diptera</taxon>
        <taxon>Nematocera</taxon>
        <taxon>Culicoidea</taxon>
        <taxon>Culicidae</taxon>
        <taxon>Anophelinae</taxon>
        <taxon>Anopheles</taxon>
    </lineage>
</organism>
<proteinExistence type="predicted"/>
<accession>A0A2M4C6V5</accession>
<name>A0A2M4C6V5_9DIPT</name>
<evidence type="ECO:0000313" key="2">
    <source>
        <dbReference type="EMBL" id="MBW60861.1"/>
    </source>
</evidence>
<sequence length="151" mass="16253">MSSRFWLASGCSVSQAFALDMVLLPPPSIMYPISVHGAPVKPKSGTFPSSIRRIIVIASPTYFSRSIDPVWFNRSRSAGPTSGSGSTGPTPGFISTTIPSAWGMTRMSEKMIEASRSNRRKGCIVTSQASSGVRQTVKKSCFARTSWNSGR</sequence>
<feature type="chain" id="PRO_5014733895" evidence="1">
    <location>
        <begin position="19"/>
        <end position="151"/>
    </location>
</feature>
<dbReference type="AlphaFoldDB" id="A0A2M4C6V5"/>